<dbReference type="PANTHER" id="PTHR12686:SF8">
    <property type="entry name" value="EXOSOME COMPLEX COMPONENT CSL4"/>
    <property type="match status" value="1"/>
</dbReference>
<comment type="subcellular location">
    <subcellularLocation>
        <location evidence="2">Cytoplasm</location>
    </subcellularLocation>
</comment>
<dbReference type="PANTHER" id="PTHR12686">
    <property type="entry name" value="3'-5' EXORIBONUCLEASE CSL4-RELATED"/>
    <property type="match status" value="1"/>
</dbReference>
<dbReference type="EMBL" id="DQUR01000269">
    <property type="protein sequence ID" value="HIP89811.1"/>
    <property type="molecule type" value="Genomic_DNA"/>
</dbReference>
<keyword evidence="2" id="KW-0862">Zinc</keyword>
<comment type="function">
    <text evidence="2">Non-catalytic component of the exosome, which is a complex involved in RNA degradation. Increases the RNA binding and the efficiency of RNA degradation. Helpful for the interaction of the exosome with A-poor RNAs.</text>
</comment>
<feature type="binding site" evidence="2">
    <location>
        <position position="166"/>
    </location>
    <ligand>
        <name>Zn(2+)</name>
        <dbReference type="ChEBI" id="CHEBI:29105"/>
    </ligand>
</feature>
<dbReference type="HAMAP" id="MF_00975">
    <property type="entry name" value="Exosome_Csl4"/>
    <property type="match status" value="1"/>
</dbReference>
<evidence type="ECO:0000259" key="3">
    <source>
        <dbReference type="PROSITE" id="PS50126"/>
    </source>
</evidence>
<comment type="caution">
    <text evidence="4">The sequence shown here is derived from an EMBL/GenBank/DDBJ whole genome shotgun (WGS) entry which is preliminary data.</text>
</comment>
<dbReference type="GO" id="GO:0000178">
    <property type="term" value="C:exosome (RNase complex)"/>
    <property type="evidence" value="ECO:0007669"/>
    <property type="project" value="UniProtKB-KW"/>
</dbReference>
<protein>
    <recommendedName>
        <fullName evidence="2">Exosome complex component Csl4</fullName>
    </recommendedName>
</protein>
<dbReference type="InterPro" id="IPR012340">
    <property type="entry name" value="NA-bd_OB-fold"/>
</dbReference>
<dbReference type="GO" id="GO:0006401">
    <property type="term" value="P:RNA catabolic process"/>
    <property type="evidence" value="ECO:0007669"/>
    <property type="project" value="UniProtKB-UniRule"/>
</dbReference>
<keyword evidence="2" id="KW-0479">Metal-binding</keyword>
<keyword evidence="1 2" id="KW-0271">Exosome</keyword>
<sequence length="201" mass="22329">MDGDKRKESAKNGDFVLPGDYLGVIEEFLPGEGVIEENGELYATRAGKVRISQEKMEISVVPVTDVPPIPKVGQVVIAKVIEVKPQAAIVQLLQIEDRNDYREIATSKLAGIHISQVKEGFVEDMSREFKIGDIVRARVLIDKKSPIQLTTRAPDLGVVFALCSNCKAPLIRKGNQLVCPKCGRVETRKLSTFYRKIRIQV</sequence>
<comment type="subunit">
    <text evidence="2">Component of the archaeal exosome complex. Forms a trimer of Rrp4 and/or Csl4 subunits. The trimer associates with an hexameric ring-like arrangement composed of 3 Rrp41-Rrp42 heterodimers. Interacts with DnaG.</text>
</comment>
<evidence type="ECO:0000313" key="5">
    <source>
        <dbReference type="Proteomes" id="UP000653692"/>
    </source>
</evidence>
<dbReference type="NCBIfam" id="NF034126">
    <property type="entry name" value="PRK09521.1"/>
    <property type="match status" value="1"/>
</dbReference>
<feature type="binding site" evidence="2">
    <location>
        <position position="182"/>
    </location>
    <ligand>
        <name>Zn(2+)</name>
        <dbReference type="ChEBI" id="CHEBI:29105"/>
    </ligand>
</feature>
<dbReference type="Proteomes" id="UP000653692">
    <property type="component" value="Unassembled WGS sequence"/>
</dbReference>
<evidence type="ECO:0000313" key="4">
    <source>
        <dbReference type="EMBL" id="HIP89811.1"/>
    </source>
</evidence>
<dbReference type="SUPFAM" id="SSF110324">
    <property type="entry name" value="Ribosomal L27 protein-like"/>
    <property type="match status" value="1"/>
</dbReference>
<dbReference type="GO" id="GO:0006396">
    <property type="term" value="P:RNA processing"/>
    <property type="evidence" value="ECO:0007669"/>
    <property type="project" value="InterPro"/>
</dbReference>
<accession>A0A832ZJ13</accession>
<dbReference type="InterPro" id="IPR003029">
    <property type="entry name" value="S1_domain"/>
</dbReference>
<comment type="similarity">
    <text evidence="2">Belongs to the CSL4 family.</text>
</comment>
<evidence type="ECO:0000256" key="1">
    <source>
        <dbReference type="ARBA" id="ARBA00022835"/>
    </source>
</evidence>
<organism evidence="4 5">
    <name type="scientific">Thermococcus paralvinellae</name>
    <dbReference type="NCBI Taxonomy" id="582419"/>
    <lineage>
        <taxon>Archaea</taxon>
        <taxon>Methanobacteriati</taxon>
        <taxon>Methanobacteriota</taxon>
        <taxon>Thermococci</taxon>
        <taxon>Thermococcales</taxon>
        <taxon>Thermococcaceae</taxon>
        <taxon>Thermococcus</taxon>
    </lineage>
</organism>
<dbReference type="Gene3D" id="2.20.70.10">
    <property type="match status" value="1"/>
</dbReference>
<dbReference type="InterPro" id="IPR039771">
    <property type="entry name" value="Csl4"/>
</dbReference>
<dbReference type="GO" id="GO:0005737">
    <property type="term" value="C:cytoplasm"/>
    <property type="evidence" value="ECO:0007669"/>
    <property type="project" value="UniProtKB-SubCell"/>
</dbReference>
<evidence type="ECO:0000256" key="2">
    <source>
        <dbReference type="HAMAP-Rule" id="MF_00975"/>
    </source>
</evidence>
<reference evidence="4" key="1">
    <citation type="journal article" date="2020" name="ISME J.">
        <title>Gammaproteobacteria mediating utilization of methyl-, sulfur- and petroleum organic compounds in deep ocean hydrothermal plumes.</title>
        <authorList>
            <person name="Zhou Z."/>
            <person name="Liu Y."/>
            <person name="Pan J."/>
            <person name="Cron B.R."/>
            <person name="Toner B.M."/>
            <person name="Anantharaman K."/>
            <person name="Breier J.A."/>
            <person name="Dick G.J."/>
            <person name="Li M."/>
        </authorList>
    </citation>
    <scope>NUCLEOTIDE SEQUENCE</scope>
    <source>
        <strain evidence="4">SZUA-1476</strain>
    </source>
</reference>
<dbReference type="SMART" id="SM00316">
    <property type="entry name" value="S1"/>
    <property type="match status" value="1"/>
</dbReference>
<name>A0A832ZJ13_9EURY</name>
<dbReference type="GO" id="GO:0008270">
    <property type="term" value="F:zinc ion binding"/>
    <property type="evidence" value="ECO:0007669"/>
    <property type="project" value="UniProtKB-UniRule"/>
</dbReference>
<feature type="binding site" evidence="2">
    <location>
        <position position="179"/>
    </location>
    <ligand>
        <name>Zn(2+)</name>
        <dbReference type="ChEBI" id="CHEBI:29105"/>
    </ligand>
</feature>
<dbReference type="Gene3D" id="2.40.50.100">
    <property type="match status" value="1"/>
</dbReference>
<dbReference type="SUPFAM" id="SSF50249">
    <property type="entry name" value="Nucleic acid-binding proteins"/>
    <property type="match status" value="1"/>
</dbReference>
<gene>
    <name evidence="2" type="primary">csl4</name>
    <name evidence="4" type="ORF">EYH24_07940</name>
</gene>
<dbReference type="InterPro" id="IPR030850">
    <property type="entry name" value="Exosome_Csl4_arc"/>
</dbReference>
<dbReference type="GO" id="GO:0003676">
    <property type="term" value="F:nucleic acid binding"/>
    <property type="evidence" value="ECO:0007669"/>
    <property type="project" value="InterPro"/>
</dbReference>
<feature type="domain" description="S1 motif" evidence="3">
    <location>
        <begin position="73"/>
        <end position="152"/>
    </location>
</feature>
<dbReference type="Pfam" id="PF14382">
    <property type="entry name" value="ECR1_N"/>
    <property type="match status" value="1"/>
</dbReference>
<keyword evidence="2" id="KW-0963">Cytoplasm</keyword>
<dbReference type="PROSITE" id="PS50126">
    <property type="entry name" value="S1"/>
    <property type="match status" value="1"/>
</dbReference>
<dbReference type="InterPro" id="IPR025721">
    <property type="entry name" value="Exosome_cplx_N_dom"/>
</dbReference>
<dbReference type="AlphaFoldDB" id="A0A832ZJ13"/>
<feature type="binding site" evidence="2">
    <location>
        <position position="163"/>
    </location>
    <ligand>
        <name>Zn(2+)</name>
        <dbReference type="ChEBI" id="CHEBI:29105"/>
    </ligand>
</feature>
<proteinExistence type="inferred from homology"/>
<dbReference type="Gene3D" id="2.40.50.140">
    <property type="entry name" value="Nucleic acid-binding proteins"/>
    <property type="match status" value="1"/>
</dbReference>